<evidence type="ECO:0000313" key="2">
    <source>
        <dbReference type="Proteomes" id="UP001065265"/>
    </source>
</evidence>
<accession>A0ABY5T2C3</accession>
<dbReference type="Proteomes" id="UP001065265">
    <property type="component" value="Chromosome"/>
</dbReference>
<dbReference type="RefSeq" id="WP_265558290.1">
    <property type="nucleotide sequence ID" value="NZ_CP092471.1"/>
</dbReference>
<name>A0ABY5T2C3_9SPHN</name>
<keyword evidence="2" id="KW-1185">Reference proteome</keyword>
<evidence type="ECO:0000313" key="1">
    <source>
        <dbReference type="EMBL" id="UVI39109.1"/>
    </source>
</evidence>
<reference evidence="1" key="1">
    <citation type="submission" date="2022-02" db="EMBL/GenBank/DDBJ databases">
        <title>Qipengyuania spongiae sp. nov., isolated from marine sponge.</title>
        <authorList>
            <person name="Li Z."/>
            <person name="Zhang M."/>
        </authorList>
    </citation>
    <scope>NUCLEOTIDE SEQUENCE</scope>
    <source>
        <strain evidence="1">PHS-Z21</strain>
    </source>
</reference>
<sequence>MKIQPITKTESGRGPIYQSGGASVLFHDGSPFDSDPLKRAFDLAVERDAELHNDLLPERISEARQRTLGALMSRASGDAINAARLAKSEAIAADARQMEPARPIEHAIGVELREHVRALPIADQARWIEQTNLEGLTAIVDGGNRAALEVNLYDRARERFWIENWIARHNAESNHPAQPSVDTVLATGPDHAALRAEAEGYLAQHRERMASIDDNEAIAKRLVGFLAAVFDITPEKALDRIVGRDDAQAA</sequence>
<gene>
    <name evidence="1" type="ORF">L1F33_12865</name>
</gene>
<protein>
    <submittedName>
        <fullName evidence="1">Uncharacterized protein</fullName>
    </submittedName>
</protein>
<organism evidence="1 2">
    <name type="scientific">Qipengyuania spongiae</name>
    <dbReference type="NCBI Taxonomy" id="2909673"/>
    <lineage>
        <taxon>Bacteria</taxon>
        <taxon>Pseudomonadati</taxon>
        <taxon>Pseudomonadota</taxon>
        <taxon>Alphaproteobacteria</taxon>
        <taxon>Sphingomonadales</taxon>
        <taxon>Erythrobacteraceae</taxon>
        <taxon>Qipengyuania</taxon>
    </lineage>
</organism>
<proteinExistence type="predicted"/>
<dbReference type="EMBL" id="CP092471">
    <property type="protein sequence ID" value="UVI39109.1"/>
    <property type="molecule type" value="Genomic_DNA"/>
</dbReference>